<reference evidence="3" key="1">
    <citation type="submission" date="2016-06" db="EMBL/GenBank/DDBJ databases">
        <title>Parallel loss of symbiosis genes in relatives of nitrogen-fixing non-legume Parasponia.</title>
        <authorList>
            <person name="Van Velzen R."/>
            <person name="Holmer R."/>
            <person name="Bu F."/>
            <person name="Rutten L."/>
            <person name="Van Zeijl A."/>
            <person name="Liu W."/>
            <person name="Santuari L."/>
            <person name="Cao Q."/>
            <person name="Sharma T."/>
            <person name="Shen D."/>
            <person name="Roswanjaya Y."/>
            <person name="Wardhani T."/>
            <person name="Kalhor M.S."/>
            <person name="Jansen J."/>
            <person name="Van den Hoogen J."/>
            <person name="Gungor B."/>
            <person name="Hartog M."/>
            <person name="Hontelez J."/>
            <person name="Verver J."/>
            <person name="Yang W.-C."/>
            <person name="Schijlen E."/>
            <person name="Repin R."/>
            <person name="Schilthuizen M."/>
            <person name="Schranz E."/>
            <person name="Heidstra R."/>
            <person name="Miyata K."/>
            <person name="Fedorova E."/>
            <person name="Kohlen W."/>
            <person name="Bisseling T."/>
            <person name="Smit S."/>
            <person name="Geurts R."/>
        </authorList>
    </citation>
    <scope>NUCLEOTIDE SEQUENCE [LARGE SCALE GENOMIC DNA]</scope>
    <source>
        <strain evidence="3">cv. RG33-2</strain>
    </source>
</reference>
<dbReference type="Proteomes" id="UP000237000">
    <property type="component" value="Unassembled WGS sequence"/>
</dbReference>
<dbReference type="InParanoid" id="A0A2P5FAD4"/>
<dbReference type="OrthoDB" id="1154832at2759"/>
<protein>
    <submittedName>
        <fullName evidence="2">Vacuolar protein sorting-associated protein</fullName>
    </submittedName>
</protein>
<dbReference type="STRING" id="63057.A0A2P5FAD4"/>
<comment type="similarity">
    <text evidence="1">Belongs to the IST1 family.</text>
</comment>
<evidence type="ECO:0000256" key="1">
    <source>
        <dbReference type="ARBA" id="ARBA00005536"/>
    </source>
</evidence>
<keyword evidence="3" id="KW-1185">Reference proteome</keyword>
<name>A0A2P5FAD4_TREOI</name>
<dbReference type="Gene3D" id="1.20.1260.60">
    <property type="entry name" value="Vacuolar protein sorting-associated protein Ist1"/>
    <property type="match status" value="1"/>
</dbReference>
<dbReference type="Pfam" id="PF03398">
    <property type="entry name" value="Ist1"/>
    <property type="match status" value="1"/>
</dbReference>
<dbReference type="EMBL" id="JXTC01000049">
    <property type="protein sequence ID" value="PON94751.1"/>
    <property type="molecule type" value="Genomic_DNA"/>
</dbReference>
<comment type="caution">
    <text evidence="2">The sequence shown here is derived from an EMBL/GenBank/DDBJ whole genome shotgun (WGS) entry which is preliminary data.</text>
</comment>
<dbReference type="AlphaFoldDB" id="A0A2P5FAD4"/>
<organism evidence="2 3">
    <name type="scientific">Trema orientale</name>
    <name type="common">Charcoal tree</name>
    <name type="synonym">Celtis orientalis</name>
    <dbReference type="NCBI Taxonomy" id="63057"/>
    <lineage>
        <taxon>Eukaryota</taxon>
        <taxon>Viridiplantae</taxon>
        <taxon>Streptophyta</taxon>
        <taxon>Embryophyta</taxon>
        <taxon>Tracheophyta</taxon>
        <taxon>Spermatophyta</taxon>
        <taxon>Magnoliopsida</taxon>
        <taxon>eudicotyledons</taxon>
        <taxon>Gunneridae</taxon>
        <taxon>Pentapetalae</taxon>
        <taxon>rosids</taxon>
        <taxon>fabids</taxon>
        <taxon>Rosales</taxon>
        <taxon>Cannabaceae</taxon>
        <taxon>Trema</taxon>
    </lineage>
</organism>
<gene>
    <name evidence="2" type="ORF">TorRG33x02_095340</name>
</gene>
<accession>A0A2P5FAD4</accession>
<proteinExistence type="inferred from homology"/>
<dbReference type="PANTHER" id="PTHR12161">
    <property type="entry name" value="IST1 FAMILY MEMBER"/>
    <property type="match status" value="1"/>
</dbReference>
<dbReference type="InterPro" id="IPR005061">
    <property type="entry name" value="Ist1"/>
</dbReference>
<dbReference type="PANTHER" id="PTHR12161:SF44">
    <property type="entry name" value="REGULATOR OF VPS4 ACTIVITY IN THE MVB PATHWAY PROTEIN"/>
    <property type="match status" value="1"/>
</dbReference>
<dbReference type="InterPro" id="IPR042277">
    <property type="entry name" value="IST1-like"/>
</dbReference>
<evidence type="ECO:0000313" key="2">
    <source>
        <dbReference type="EMBL" id="PON94751.1"/>
    </source>
</evidence>
<dbReference type="GO" id="GO:0015031">
    <property type="term" value="P:protein transport"/>
    <property type="evidence" value="ECO:0007669"/>
    <property type="project" value="InterPro"/>
</dbReference>
<evidence type="ECO:0000313" key="3">
    <source>
        <dbReference type="Proteomes" id="UP000237000"/>
    </source>
</evidence>
<sequence length="191" mass="22263">MVASAKNIVRIPSTKEAIKSFDLEFKSFNSQVSSTEFDTHSLTQVLSTHKQLLKQAQFRLKVLKKRRHSMVRQSSEILAQLIKNDEENIDFNRAKQLFKDESIEEAYELLDHFCEFILVQFSHIRKLEDCRDDVNEAVSILIYASTRCGEVPELRVIRKLFEKRYGQKFAKAAIELFPGNRVNQQVVYCDT</sequence>